<reference evidence="5 6" key="1">
    <citation type="journal article" date="2024" name="Commun. Biol.">
        <title>Comparative genomic analysis of thermophilic fungi reveals convergent evolutionary adaptations and gene losses.</title>
        <authorList>
            <person name="Steindorff A.S."/>
            <person name="Aguilar-Pontes M.V."/>
            <person name="Robinson A.J."/>
            <person name="Andreopoulos B."/>
            <person name="LaButti K."/>
            <person name="Kuo A."/>
            <person name="Mondo S."/>
            <person name="Riley R."/>
            <person name="Otillar R."/>
            <person name="Haridas S."/>
            <person name="Lipzen A."/>
            <person name="Grimwood J."/>
            <person name="Schmutz J."/>
            <person name="Clum A."/>
            <person name="Reid I.D."/>
            <person name="Moisan M.C."/>
            <person name="Butler G."/>
            <person name="Nguyen T.T.M."/>
            <person name="Dewar K."/>
            <person name="Conant G."/>
            <person name="Drula E."/>
            <person name="Henrissat B."/>
            <person name="Hansel C."/>
            <person name="Singer S."/>
            <person name="Hutchinson M.I."/>
            <person name="de Vries R.P."/>
            <person name="Natvig D.O."/>
            <person name="Powell A.J."/>
            <person name="Tsang A."/>
            <person name="Grigoriev I.V."/>
        </authorList>
    </citation>
    <scope>NUCLEOTIDE SEQUENCE [LARGE SCALE GENOMIC DNA]</scope>
    <source>
        <strain evidence="5 6">ATCC 22073</strain>
    </source>
</reference>
<dbReference type="Pfam" id="PF03033">
    <property type="entry name" value="Glyco_transf_28"/>
    <property type="match status" value="1"/>
</dbReference>
<dbReference type="CDD" id="cd03784">
    <property type="entry name" value="GT1_Gtf-like"/>
    <property type="match status" value="1"/>
</dbReference>
<keyword evidence="1" id="KW-0808">Transferase</keyword>
<evidence type="ECO:0000313" key="5">
    <source>
        <dbReference type="EMBL" id="KAL2270350.1"/>
    </source>
</evidence>
<dbReference type="Pfam" id="PF06722">
    <property type="entry name" value="EryCIII-like_C"/>
    <property type="match status" value="1"/>
</dbReference>
<evidence type="ECO:0000313" key="6">
    <source>
        <dbReference type="Proteomes" id="UP001600064"/>
    </source>
</evidence>
<comment type="caution">
    <text evidence="5">The sequence shown here is derived from an EMBL/GenBank/DDBJ whole genome shotgun (WGS) entry which is preliminary data.</text>
</comment>
<dbReference type="GeneID" id="98123459"/>
<feature type="compositionally biased region" description="Basic and acidic residues" evidence="2">
    <location>
        <begin position="853"/>
        <end position="869"/>
    </location>
</feature>
<dbReference type="Gene3D" id="3.40.50.2000">
    <property type="entry name" value="Glycogen Phosphorylase B"/>
    <property type="match status" value="2"/>
</dbReference>
<feature type="compositionally biased region" description="Basic and acidic residues" evidence="2">
    <location>
        <begin position="245"/>
        <end position="260"/>
    </location>
</feature>
<evidence type="ECO:0008006" key="7">
    <source>
        <dbReference type="Google" id="ProtNLM"/>
    </source>
</evidence>
<dbReference type="Proteomes" id="UP001600064">
    <property type="component" value="Unassembled WGS sequence"/>
</dbReference>
<dbReference type="InterPro" id="IPR004276">
    <property type="entry name" value="GlycoTrans_28_N"/>
</dbReference>
<evidence type="ECO:0000256" key="1">
    <source>
        <dbReference type="ARBA" id="ARBA00022679"/>
    </source>
</evidence>
<dbReference type="EMBL" id="JAZGUE010000002">
    <property type="protein sequence ID" value="KAL2270350.1"/>
    <property type="molecule type" value="Genomic_DNA"/>
</dbReference>
<feature type="region of interest" description="Disordered" evidence="2">
    <location>
        <begin position="53"/>
        <end position="193"/>
    </location>
</feature>
<protein>
    <recommendedName>
        <fullName evidence="7">Glycosyltransferase family 28 N-terminal domain-containing protein</fullName>
    </recommendedName>
</protein>
<dbReference type="InterPro" id="IPR010610">
    <property type="entry name" value="EryCIII-like_C"/>
</dbReference>
<feature type="region of interest" description="Disordered" evidence="2">
    <location>
        <begin position="843"/>
        <end position="922"/>
    </location>
</feature>
<keyword evidence="6" id="KW-1185">Reference proteome</keyword>
<gene>
    <name evidence="5" type="ORF">VTJ83DRAFT_2534</name>
</gene>
<dbReference type="InterPro" id="IPR002213">
    <property type="entry name" value="UDP_glucos_trans"/>
</dbReference>
<feature type="region of interest" description="Disordered" evidence="2">
    <location>
        <begin position="243"/>
        <end position="278"/>
    </location>
</feature>
<feature type="compositionally biased region" description="Basic and acidic residues" evidence="2">
    <location>
        <begin position="104"/>
        <end position="114"/>
    </location>
</feature>
<feature type="compositionally biased region" description="Low complexity" evidence="2">
    <location>
        <begin position="905"/>
        <end position="914"/>
    </location>
</feature>
<feature type="region of interest" description="Disordered" evidence="2">
    <location>
        <begin position="1"/>
        <end position="41"/>
    </location>
</feature>
<name>A0ABR4DJ07_9PEZI</name>
<feature type="domain" description="Glycosyltransferase family 28 N-terminal" evidence="3">
    <location>
        <begin position="297"/>
        <end position="366"/>
    </location>
</feature>
<organism evidence="5 6">
    <name type="scientific">Remersonia thermophila</name>
    <dbReference type="NCBI Taxonomy" id="72144"/>
    <lineage>
        <taxon>Eukaryota</taxon>
        <taxon>Fungi</taxon>
        <taxon>Dikarya</taxon>
        <taxon>Ascomycota</taxon>
        <taxon>Pezizomycotina</taxon>
        <taxon>Sordariomycetes</taxon>
        <taxon>Sordariomycetidae</taxon>
        <taxon>Sordariales</taxon>
        <taxon>Sordariales incertae sedis</taxon>
        <taxon>Remersonia</taxon>
    </lineage>
</organism>
<dbReference type="SUPFAM" id="SSF53756">
    <property type="entry name" value="UDP-Glycosyltransferase/glycogen phosphorylase"/>
    <property type="match status" value="1"/>
</dbReference>
<evidence type="ECO:0000259" key="3">
    <source>
        <dbReference type="Pfam" id="PF03033"/>
    </source>
</evidence>
<dbReference type="PANTHER" id="PTHR48050:SF5">
    <property type="entry name" value="UDP-GLUCOSE,STEROL TRANSFERASE"/>
    <property type="match status" value="1"/>
</dbReference>
<proteinExistence type="predicted"/>
<dbReference type="PANTHER" id="PTHR48050">
    <property type="entry name" value="STEROL 3-BETA-GLUCOSYLTRANSFERASE"/>
    <property type="match status" value="1"/>
</dbReference>
<feature type="compositionally biased region" description="Low complexity" evidence="2">
    <location>
        <begin position="268"/>
        <end position="278"/>
    </location>
</feature>
<accession>A0ABR4DJ07</accession>
<dbReference type="RefSeq" id="XP_070869074.1">
    <property type="nucleotide sequence ID" value="XM_071008815.1"/>
</dbReference>
<evidence type="ECO:0000256" key="2">
    <source>
        <dbReference type="SAM" id="MobiDB-lite"/>
    </source>
</evidence>
<evidence type="ECO:0000259" key="4">
    <source>
        <dbReference type="Pfam" id="PF06722"/>
    </source>
</evidence>
<dbReference type="InterPro" id="IPR050426">
    <property type="entry name" value="Glycosyltransferase_28"/>
</dbReference>
<feature type="domain" description="Erythromycin biosynthesis protein CIII-like C-terminal" evidence="4">
    <location>
        <begin position="630"/>
        <end position="733"/>
    </location>
</feature>
<sequence length="1181" mass="127577">MSTDPHPEATPPPASPGPTVFRGPGDPIRAETATHNGRRVTVVRDVDGNVVYPAYIPPQSKAPPLPRGPEAQAADRPGMLSPSEPDDVKRGVQRAGAGVSEVDWAGRDARREEACWSSSSSSSSDSEPELESEPLSRRRRNRTFRRKGEAANVKNKGEKKHAGGAAHAHDHDNGSNDNDDDDDDDDRYRRFRLSNEHYRTKGKVSKRDGRLSISLRDTSTKGYLVKAIGTAVRRVAPGLAGDFDEAARPEAGEADDRASTAEHPPSHTAPGRRATAAAAATAPAAGAAAPAAPRLNIVIMVIGSRGDVQPFVRLAQLLHAKHRHRVRIATHPAFRDFVAAECGPGVEFFSVGGDPSELMAFMVKNPGMIPTVESVRAGDVGRRRRAMADMFRGFWRACINAADDEADEADEAGAGNARLPGRRDPFVADAIIANPPSFAHVHCAEALGVPLHLMFTFPYTPTRAFPHPLANVKRSNADPGHTNWISYPLVDMMVWQGLGDLVNEFRTRTLGLDPVSTLWAPGATYRLHVPFTYMISPGLMPKPDDWGDEVEVAGFVFLDQAASYEPPEALARFLEGCPDDEPPIYIGFGSIVVDDPDRFTDMIFEAVARVGVRALVSKGWGGLGGGGDGNGRVPDNVFLLDSAPHDWLFPRVRACVIHGGAGTTAMALRCGKPTMVVPFFGDQHFWGAMIGRAGAGPEPVPHKHLTAERLAEGIRYCLTEKARAAAERIARDIEREGDGAENACRAFHKGLALSGSRSMRCALLPERAAAWRVRATGAKLSALAAEVLVARGLVSWKKLQLLRHCEWNDFEGPGEPLTGAAGSLATSVGGIFRGVGGVPYRVGKNVKKKRRREKEEAEKKKQKHGRPDEEGGGSGAQENGTSSAADEEAPQVETSTVHAIDRRSSSSSSSSSSSTATRSPAEEVIHQVGRGAVQSATALARTPADLILALAQGFHNAPRLYGDETVRRPTRVTGIRSGLRAARRELAYGVYDGWTGVVRHPVRGARDGGARGFVSGVGMGLTGFVLKNLAAVVGPVGYGLKGVVKQAERRRRPIKYIRRARMLQGKRELGALGEEEEEEQQKQTKKQVVEAVTARWALLREAWEEIKRAERREEQRGGAGAKLDRKARQLRRRPRWSVAFENADAARAVLEALRAGEDLDKALEGCDEAMEVVDMRPCAGC</sequence>